<comment type="caution">
    <text evidence="2">The sequence shown here is derived from an EMBL/GenBank/DDBJ whole genome shotgun (WGS) entry which is preliminary data.</text>
</comment>
<evidence type="ECO:0000313" key="2">
    <source>
        <dbReference type="EMBL" id="KAK3740021.1"/>
    </source>
</evidence>
<feature type="region of interest" description="Disordered" evidence="1">
    <location>
        <begin position="65"/>
        <end position="93"/>
    </location>
</feature>
<evidence type="ECO:0000313" key="3">
    <source>
        <dbReference type="Proteomes" id="UP001283361"/>
    </source>
</evidence>
<proteinExistence type="predicted"/>
<dbReference type="AlphaFoldDB" id="A0AAE0YCP3"/>
<reference evidence="2" key="1">
    <citation type="journal article" date="2023" name="G3 (Bethesda)">
        <title>A reference genome for the long-term kleptoplast-retaining sea slug Elysia crispata morphotype clarki.</title>
        <authorList>
            <person name="Eastman K.E."/>
            <person name="Pendleton A.L."/>
            <person name="Shaikh M.A."/>
            <person name="Suttiyut T."/>
            <person name="Ogas R."/>
            <person name="Tomko P."/>
            <person name="Gavelis G."/>
            <person name="Widhalm J.R."/>
            <person name="Wisecaver J.H."/>
        </authorList>
    </citation>
    <scope>NUCLEOTIDE SEQUENCE</scope>
    <source>
        <strain evidence="2">ECLA1</strain>
    </source>
</reference>
<dbReference type="EMBL" id="JAWDGP010006494">
    <property type="protein sequence ID" value="KAK3740021.1"/>
    <property type="molecule type" value="Genomic_DNA"/>
</dbReference>
<name>A0AAE0YCP3_9GAST</name>
<feature type="compositionally biased region" description="Acidic residues" evidence="1">
    <location>
        <begin position="84"/>
        <end position="93"/>
    </location>
</feature>
<dbReference type="Proteomes" id="UP001283361">
    <property type="component" value="Unassembled WGS sequence"/>
</dbReference>
<sequence>MTEFFKYTTETTINVSKRASSGEEQVQIRVLTGLKGVSPAAMDLEELKKTNIIFSARFLFTKHTSGKENQCEDKEDKNEKGKEEEEEMGTGEK</sequence>
<gene>
    <name evidence="2" type="ORF">RRG08_005292</name>
</gene>
<feature type="compositionally biased region" description="Basic and acidic residues" evidence="1">
    <location>
        <begin position="65"/>
        <end position="83"/>
    </location>
</feature>
<accession>A0AAE0YCP3</accession>
<evidence type="ECO:0000256" key="1">
    <source>
        <dbReference type="SAM" id="MobiDB-lite"/>
    </source>
</evidence>
<keyword evidence="3" id="KW-1185">Reference proteome</keyword>
<organism evidence="2 3">
    <name type="scientific">Elysia crispata</name>
    <name type="common">lettuce slug</name>
    <dbReference type="NCBI Taxonomy" id="231223"/>
    <lineage>
        <taxon>Eukaryota</taxon>
        <taxon>Metazoa</taxon>
        <taxon>Spiralia</taxon>
        <taxon>Lophotrochozoa</taxon>
        <taxon>Mollusca</taxon>
        <taxon>Gastropoda</taxon>
        <taxon>Heterobranchia</taxon>
        <taxon>Euthyneura</taxon>
        <taxon>Panpulmonata</taxon>
        <taxon>Sacoglossa</taxon>
        <taxon>Placobranchoidea</taxon>
        <taxon>Plakobranchidae</taxon>
        <taxon>Elysia</taxon>
    </lineage>
</organism>
<protein>
    <submittedName>
        <fullName evidence="2">Uncharacterized protein</fullName>
    </submittedName>
</protein>